<feature type="domain" description="DNA-directed DNA polymerase family A palm" evidence="19">
    <location>
        <begin position="699"/>
        <end position="904"/>
    </location>
</feature>
<dbReference type="Pfam" id="PF01367">
    <property type="entry name" value="5_3_exonuc"/>
    <property type="match status" value="1"/>
</dbReference>
<evidence type="ECO:0000256" key="12">
    <source>
        <dbReference type="ARBA" id="ARBA00023125"/>
    </source>
</evidence>
<dbReference type="GO" id="GO:0003887">
    <property type="term" value="F:DNA-directed DNA polymerase activity"/>
    <property type="evidence" value="ECO:0007669"/>
    <property type="project" value="UniProtKB-UniRule"/>
</dbReference>
<dbReference type="SUPFAM" id="SSF56672">
    <property type="entry name" value="DNA/RNA polymerases"/>
    <property type="match status" value="1"/>
</dbReference>
<dbReference type="EMBL" id="AASE01000002">
    <property type="protein sequence ID" value="EAT59742.1"/>
    <property type="molecule type" value="Genomic_DNA"/>
</dbReference>
<dbReference type="SMART" id="SM00482">
    <property type="entry name" value="POLAc"/>
    <property type="match status" value="1"/>
</dbReference>
<keyword evidence="10 16" id="KW-0269">Exonuclease</keyword>
<feature type="domain" description="5'-3' exonuclease" evidence="18">
    <location>
        <begin position="26"/>
        <end position="287"/>
    </location>
</feature>
<dbReference type="SUPFAM" id="SSF47807">
    <property type="entry name" value="5' to 3' exonuclease, C-terminal subdomain"/>
    <property type="match status" value="1"/>
</dbReference>
<dbReference type="GO" id="GO:0006302">
    <property type="term" value="P:double-strand break repair"/>
    <property type="evidence" value="ECO:0007669"/>
    <property type="project" value="TreeGrafter"/>
</dbReference>
<evidence type="ECO:0000259" key="17">
    <source>
        <dbReference type="SMART" id="SM00474"/>
    </source>
</evidence>
<dbReference type="InterPro" id="IPR008918">
    <property type="entry name" value="HhH2"/>
</dbReference>
<keyword evidence="12 16" id="KW-0238">DNA-binding</keyword>
<dbReference type="RefSeq" id="WP_006365516.1">
    <property type="nucleotide sequence ID" value="NZ_AASE01000002.1"/>
</dbReference>
<dbReference type="SMART" id="SM00474">
    <property type="entry name" value="35EXOc"/>
    <property type="match status" value="1"/>
</dbReference>
<dbReference type="InterPro" id="IPR020046">
    <property type="entry name" value="5-3_exonucl_a-hlix_arch_N"/>
</dbReference>
<dbReference type="InterPro" id="IPR043502">
    <property type="entry name" value="DNA/RNA_pol_sf"/>
</dbReference>
<proteinExistence type="inferred from homology"/>
<evidence type="ECO:0000256" key="11">
    <source>
        <dbReference type="ARBA" id="ARBA00022932"/>
    </source>
</evidence>
<evidence type="ECO:0000256" key="3">
    <source>
        <dbReference type="ARBA" id="ARBA00020311"/>
    </source>
</evidence>
<dbReference type="SMART" id="SM00279">
    <property type="entry name" value="HhH2"/>
    <property type="match status" value="1"/>
</dbReference>
<evidence type="ECO:0000256" key="16">
    <source>
        <dbReference type="RuleBase" id="RU004460"/>
    </source>
</evidence>
<reference evidence="20 21" key="2">
    <citation type="submission" date="2006-07" db="EMBL/GenBank/DDBJ databases">
        <title>Sequencing of the draft genome and assembly of Chlorobium ferroxidans DSM 13031.</title>
        <authorList>
            <consortium name="US DOE Joint Genome Institute (JGI-PGF)"/>
            <person name="Copeland A."/>
            <person name="Lucas S."/>
            <person name="Lapidus A."/>
            <person name="Barry K."/>
            <person name="Glavina del Rio T."/>
            <person name="Dalin E."/>
            <person name="Tice H."/>
            <person name="Bruce D."/>
            <person name="Pitluck S."/>
            <person name="Richardson P."/>
        </authorList>
    </citation>
    <scope>NUCLEOTIDE SEQUENCE [LARGE SCALE GENOMIC DNA]</scope>
    <source>
        <strain evidence="20 21">DSM 13031</strain>
    </source>
</reference>
<dbReference type="SUPFAM" id="SSF53098">
    <property type="entry name" value="Ribonuclease H-like"/>
    <property type="match status" value="1"/>
</dbReference>
<evidence type="ECO:0000259" key="19">
    <source>
        <dbReference type="SMART" id="SM00482"/>
    </source>
</evidence>
<dbReference type="InterPro" id="IPR018320">
    <property type="entry name" value="DNA_polymerase_1"/>
</dbReference>
<evidence type="ECO:0000256" key="2">
    <source>
        <dbReference type="ARBA" id="ARBA00012417"/>
    </source>
</evidence>
<evidence type="ECO:0000256" key="5">
    <source>
        <dbReference type="ARBA" id="ARBA00022695"/>
    </source>
</evidence>
<comment type="catalytic activity">
    <reaction evidence="14 16">
        <text>DNA(n) + a 2'-deoxyribonucleoside 5'-triphosphate = DNA(n+1) + diphosphate</text>
        <dbReference type="Rhea" id="RHEA:22508"/>
        <dbReference type="Rhea" id="RHEA-COMP:17339"/>
        <dbReference type="Rhea" id="RHEA-COMP:17340"/>
        <dbReference type="ChEBI" id="CHEBI:33019"/>
        <dbReference type="ChEBI" id="CHEBI:61560"/>
        <dbReference type="ChEBI" id="CHEBI:173112"/>
        <dbReference type="EC" id="2.7.7.7"/>
    </reaction>
</comment>
<comment type="function">
    <text evidence="16">In addition to polymerase activity, this DNA polymerase exhibits 3'-5' and 5'-3' exonuclease activity.</text>
</comment>
<dbReference type="SUPFAM" id="SSF88723">
    <property type="entry name" value="PIN domain-like"/>
    <property type="match status" value="1"/>
</dbReference>
<dbReference type="CDD" id="cd06139">
    <property type="entry name" value="DNA_polA_I_Ecoli_like_exo"/>
    <property type="match status" value="1"/>
</dbReference>
<dbReference type="PANTHER" id="PTHR10133:SF27">
    <property type="entry name" value="DNA POLYMERASE NU"/>
    <property type="match status" value="1"/>
</dbReference>
<dbReference type="Pfam" id="PF01612">
    <property type="entry name" value="DNA_pol_A_exo1"/>
    <property type="match status" value="1"/>
</dbReference>
<organism evidence="20 21">
    <name type="scientific">Chlorobium ferrooxidans DSM 13031</name>
    <dbReference type="NCBI Taxonomy" id="377431"/>
    <lineage>
        <taxon>Bacteria</taxon>
        <taxon>Pseudomonadati</taxon>
        <taxon>Chlorobiota</taxon>
        <taxon>Chlorobiia</taxon>
        <taxon>Chlorobiales</taxon>
        <taxon>Chlorobiaceae</taxon>
        <taxon>Chlorobium/Pelodictyon group</taxon>
        <taxon>Chlorobium</taxon>
    </lineage>
</organism>
<comment type="caution">
    <text evidence="20">The sequence shown here is derived from an EMBL/GenBank/DDBJ whole genome shotgun (WGS) entry which is preliminary data.</text>
</comment>
<dbReference type="FunFam" id="1.10.150.20:FF:000003">
    <property type="entry name" value="DNA polymerase I"/>
    <property type="match status" value="1"/>
</dbReference>
<dbReference type="CDD" id="cd08637">
    <property type="entry name" value="DNA_pol_A_pol_I_C"/>
    <property type="match status" value="1"/>
</dbReference>
<dbReference type="Pfam" id="PF00476">
    <property type="entry name" value="DNA_pol_A"/>
    <property type="match status" value="1"/>
</dbReference>
<dbReference type="InterPro" id="IPR036279">
    <property type="entry name" value="5-3_exonuclease_C_sf"/>
</dbReference>
<dbReference type="SMART" id="SM00475">
    <property type="entry name" value="53EXOc"/>
    <property type="match status" value="1"/>
</dbReference>
<name>Q0YU12_9CHLB</name>
<evidence type="ECO:0000256" key="15">
    <source>
        <dbReference type="NCBIfam" id="TIGR00593"/>
    </source>
</evidence>
<dbReference type="FunFam" id="1.10.150.20:FF:000002">
    <property type="entry name" value="DNA polymerase I"/>
    <property type="match status" value="1"/>
</dbReference>
<dbReference type="FunFam" id="1.20.1060.10:FF:000001">
    <property type="entry name" value="DNA polymerase I"/>
    <property type="match status" value="1"/>
</dbReference>
<dbReference type="CDD" id="cd09859">
    <property type="entry name" value="PIN_53EXO"/>
    <property type="match status" value="1"/>
</dbReference>
<dbReference type="InterPro" id="IPR012337">
    <property type="entry name" value="RNaseH-like_sf"/>
</dbReference>
<keyword evidence="13 16" id="KW-0234">DNA repair</keyword>
<keyword evidence="4 16" id="KW-0808">Transferase</keyword>
<evidence type="ECO:0000313" key="20">
    <source>
        <dbReference type="EMBL" id="EAT59742.1"/>
    </source>
</evidence>
<dbReference type="InterPro" id="IPR002562">
    <property type="entry name" value="3'-5'_exonuclease_dom"/>
</dbReference>
<evidence type="ECO:0000256" key="10">
    <source>
        <dbReference type="ARBA" id="ARBA00022839"/>
    </source>
</evidence>
<dbReference type="Proteomes" id="UP000004162">
    <property type="component" value="Unassembled WGS sequence"/>
</dbReference>
<dbReference type="InterPro" id="IPR001098">
    <property type="entry name" value="DNA-dir_DNA_pol_A_palm_dom"/>
</dbReference>
<dbReference type="GO" id="GO:0006261">
    <property type="term" value="P:DNA-templated DNA replication"/>
    <property type="evidence" value="ECO:0007669"/>
    <property type="project" value="UniProtKB-UniRule"/>
</dbReference>
<dbReference type="PANTHER" id="PTHR10133">
    <property type="entry name" value="DNA POLYMERASE I"/>
    <property type="match status" value="1"/>
</dbReference>
<keyword evidence="11 16" id="KW-0239">DNA-directed DNA polymerase</keyword>
<evidence type="ECO:0000256" key="6">
    <source>
        <dbReference type="ARBA" id="ARBA00022705"/>
    </source>
</evidence>
<dbReference type="GO" id="GO:0003677">
    <property type="term" value="F:DNA binding"/>
    <property type="evidence" value="ECO:0007669"/>
    <property type="project" value="UniProtKB-UniRule"/>
</dbReference>
<evidence type="ECO:0000256" key="9">
    <source>
        <dbReference type="ARBA" id="ARBA00022801"/>
    </source>
</evidence>
<dbReference type="NCBIfam" id="TIGR00593">
    <property type="entry name" value="pola"/>
    <property type="match status" value="1"/>
</dbReference>
<evidence type="ECO:0000259" key="18">
    <source>
        <dbReference type="SMART" id="SM00475"/>
    </source>
</evidence>
<dbReference type="NCBIfam" id="NF004397">
    <property type="entry name" value="PRK05755.1"/>
    <property type="match status" value="1"/>
</dbReference>
<dbReference type="GO" id="GO:0008409">
    <property type="term" value="F:5'-3' exonuclease activity"/>
    <property type="evidence" value="ECO:0007669"/>
    <property type="project" value="UniProtKB-UniRule"/>
</dbReference>
<dbReference type="InterPro" id="IPR002421">
    <property type="entry name" value="5-3_exonuclease"/>
</dbReference>
<dbReference type="OrthoDB" id="9806424at2"/>
<dbReference type="AlphaFoldDB" id="Q0YU12"/>
<dbReference type="Gene3D" id="3.30.70.370">
    <property type="match status" value="1"/>
</dbReference>
<evidence type="ECO:0000256" key="8">
    <source>
        <dbReference type="ARBA" id="ARBA00022763"/>
    </source>
</evidence>
<dbReference type="Gene3D" id="3.40.50.1010">
    <property type="entry name" value="5'-nuclease"/>
    <property type="match status" value="1"/>
</dbReference>
<dbReference type="Gene3D" id="3.30.420.10">
    <property type="entry name" value="Ribonuclease H-like superfamily/Ribonuclease H"/>
    <property type="match status" value="1"/>
</dbReference>
<evidence type="ECO:0000256" key="4">
    <source>
        <dbReference type="ARBA" id="ARBA00022679"/>
    </source>
</evidence>
<dbReference type="Pfam" id="PF02739">
    <property type="entry name" value="5_3_exonuc_N"/>
    <property type="match status" value="1"/>
</dbReference>
<keyword evidence="21" id="KW-1185">Reference proteome</keyword>
<accession>Q0YU12</accession>
<gene>
    <name evidence="16" type="primary">polA</name>
    <name evidence="20" type="ORF">CferDRAFT_1749</name>
</gene>
<dbReference type="PRINTS" id="PR00868">
    <property type="entry name" value="DNAPOLI"/>
</dbReference>
<keyword evidence="6 16" id="KW-0235">DNA replication</keyword>
<dbReference type="CDD" id="cd09898">
    <property type="entry name" value="H3TH_53EXO"/>
    <property type="match status" value="1"/>
</dbReference>
<keyword evidence="5 16" id="KW-0548">Nucleotidyltransferase</keyword>
<evidence type="ECO:0000256" key="7">
    <source>
        <dbReference type="ARBA" id="ARBA00022722"/>
    </source>
</evidence>
<protein>
    <recommendedName>
        <fullName evidence="3 15">DNA polymerase I</fullName>
        <ecNumber evidence="2 15">2.7.7.7</ecNumber>
    </recommendedName>
</protein>
<evidence type="ECO:0000256" key="13">
    <source>
        <dbReference type="ARBA" id="ARBA00023204"/>
    </source>
</evidence>
<dbReference type="GO" id="GO:0008408">
    <property type="term" value="F:3'-5' exonuclease activity"/>
    <property type="evidence" value="ECO:0007669"/>
    <property type="project" value="UniProtKB-UniRule"/>
</dbReference>
<keyword evidence="8 16" id="KW-0227">DNA damage</keyword>
<sequence length="944" mass="104410">MSRKQLDFFHSGSAERAVAPPKPVAEKPKLILIDGMAMLYRAFFALQRAGMTSRDGKPTGAVYGFTSALLKIFETYKPDYLAAAFDSREKTFRHHLYPLYKANRSAPPEDLISQLDAVFELLAAFDIPLIKIPGFEADDLIGTAARIFQPECAVFIVTPDKDLAQLVQDGVSILRPGKNQNELELLGRSEIAEQFGVPPERFTDLLTLTGDTSDNIPGAKGIGPKTAATLLGKYDSLQNIYLHLGDLSPKNRLTLEEFQPQLDLIKQLVTIRTDLQIDLTLKELACGSPDLTLLLPLLNKLELKTVIGRLPVVFPKLMEHASLEASMHDGPDSPLAAAEPELRSPRTGADYGVITTEEGLKALINSLQDAPRIAVDTETTSLNTFEAELAGISISTEARKARFIALANSSLNPQSALELLRPLLENPELPKTGQNLKYDILVLKKYGIDLTPVGFDTMLASYVLDPEEKHNLDDLAARHLGYKTTTFEELTGTGKAKLHIFDVEPEQLSDYACQDADLALQLEEIFRKKLEGEKELLWLCEHIEFPLVSVLAAMEHAGICIDTPHLEKTSEAVGKELELLTEKIYAASGAPFNIDSPKQLSNILFNVLGLPTKKSTKTGFSTNVEVLEELAELHPVVASLLEYRTLQKLKTTYIDALPKIVNPLTGRLHTSFNQFITATGRLSSSNPNLQNIPIRSPLGKEIRRAFIPSSPDKWLLSADYSQIELRIAAEISGDPQLIEAFRNREDIHTATARVIFGSDEITPDMRRKAKEVNFGVLYGIMPFGLSKRLNIPRSEAIAIIDTYKAKYPGLFLALQEIIETGKKDGYVSTLLGRRRYIADLNSRNSNIQKAAERAAMNTPIQGTAADIIKCAMNLCSERLRKNSMRSVMLLQVHDELLFETTDEEKEPLADLIEEAMIDAAIICGLKNVPVEVDTGIGKNWLDAH</sequence>
<evidence type="ECO:0000313" key="21">
    <source>
        <dbReference type="Proteomes" id="UP000004162"/>
    </source>
</evidence>
<dbReference type="InterPro" id="IPR036397">
    <property type="entry name" value="RNaseH_sf"/>
</dbReference>
<dbReference type="InterPro" id="IPR002298">
    <property type="entry name" value="DNA_polymerase_A"/>
</dbReference>
<keyword evidence="9 16" id="KW-0378">Hydrolase</keyword>
<dbReference type="Gene3D" id="1.20.1060.10">
    <property type="entry name" value="Taq DNA Polymerase, Chain T, domain 4"/>
    <property type="match status" value="1"/>
</dbReference>
<evidence type="ECO:0000256" key="1">
    <source>
        <dbReference type="ARBA" id="ARBA00007705"/>
    </source>
</evidence>
<dbReference type="InterPro" id="IPR020045">
    <property type="entry name" value="DNA_polI_H3TH"/>
</dbReference>
<keyword evidence="7" id="KW-0540">Nuclease</keyword>
<reference evidence="20 21" key="1">
    <citation type="submission" date="2006-07" db="EMBL/GenBank/DDBJ databases">
        <title>Annotation of the draft genome assembly of Chlorobium ferroxidans DSM 13031.</title>
        <authorList>
            <consortium name="US DOE Joint Genome Institute (JGI-ORNL)"/>
            <person name="Larimer F."/>
            <person name="Land M."/>
            <person name="Hauser L."/>
        </authorList>
    </citation>
    <scope>NUCLEOTIDE SEQUENCE [LARGE SCALE GENOMIC DNA]</scope>
    <source>
        <strain evidence="20 21">DSM 13031</strain>
    </source>
</reference>
<dbReference type="Gene3D" id="1.10.150.20">
    <property type="entry name" value="5' to 3' exonuclease, C-terminal subdomain"/>
    <property type="match status" value="2"/>
</dbReference>
<evidence type="ECO:0000256" key="14">
    <source>
        <dbReference type="ARBA" id="ARBA00049244"/>
    </source>
</evidence>
<comment type="similarity">
    <text evidence="1 16">Belongs to the DNA polymerase type-A family.</text>
</comment>
<feature type="domain" description="3'-5' exonuclease" evidence="17">
    <location>
        <begin position="351"/>
        <end position="531"/>
    </location>
</feature>
<dbReference type="InterPro" id="IPR029060">
    <property type="entry name" value="PIN-like_dom_sf"/>
</dbReference>
<dbReference type="EC" id="2.7.7.7" evidence="2 15"/>